<evidence type="ECO:0000259" key="1">
    <source>
        <dbReference type="Pfam" id="PF03724"/>
    </source>
</evidence>
<evidence type="ECO:0000313" key="3">
    <source>
        <dbReference type="Proteomes" id="UP000199036"/>
    </source>
</evidence>
<accession>A0A1I5DLG6</accession>
<keyword evidence="3" id="KW-1185">Reference proteome</keyword>
<dbReference type="Gene3D" id="2.40.128.270">
    <property type="match status" value="1"/>
</dbReference>
<evidence type="ECO:0000313" key="2">
    <source>
        <dbReference type="EMBL" id="SFN99641.1"/>
    </source>
</evidence>
<dbReference type="Pfam" id="PF03724">
    <property type="entry name" value="META"/>
    <property type="match status" value="1"/>
</dbReference>
<dbReference type="EMBL" id="FOVI01000016">
    <property type="protein sequence ID" value="SFN99641.1"/>
    <property type="molecule type" value="Genomic_DNA"/>
</dbReference>
<dbReference type="PANTHER" id="PTHR35535">
    <property type="entry name" value="HEAT SHOCK PROTEIN HSLJ"/>
    <property type="match status" value="1"/>
</dbReference>
<dbReference type="InterPro" id="IPR005184">
    <property type="entry name" value="DUF306_Meta_HslJ"/>
</dbReference>
<reference evidence="3" key="1">
    <citation type="submission" date="2016-10" db="EMBL/GenBank/DDBJ databases">
        <authorList>
            <person name="Varghese N."/>
            <person name="Submissions S."/>
        </authorList>
    </citation>
    <scope>NUCLEOTIDE SEQUENCE [LARGE SCALE GENOMIC DNA]</scope>
    <source>
        <strain evidence="3">DS-12</strain>
    </source>
</reference>
<sequence>MIMKKIKLGYLAAAIVVVLVSSCVMKKQVETTSTQITGKKWQLIEVGGKVISEKVNGKMPYLELGTDGNYSANGGCNGIGGTYEWKKNEGIKFSRGMSTMMACKDMSAEYGLQNMFEKADHYRVENNKLIFTQGNGTALAKFKMVAN</sequence>
<protein>
    <submittedName>
        <fullName evidence="2">Heat shock protein HslJ</fullName>
    </submittedName>
</protein>
<dbReference type="OrthoDB" id="880459at2"/>
<keyword evidence="2" id="KW-0346">Stress response</keyword>
<dbReference type="PANTHER" id="PTHR35535:SF2">
    <property type="entry name" value="DUF306 DOMAIN-CONTAINING PROTEIN"/>
    <property type="match status" value="1"/>
</dbReference>
<dbReference type="InterPro" id="IPR053147">
    <property type="entry name" value="Hsp_HslJ-like"/>
</dbReference>
<dbReference type="AlphaFoldDB" id="A0A1I5DLG6"/>
<gene>
    <name evidence="2" type="ORF">SAMN05421741_11632</name>
</gene>
<dbReference type="Proteomes" id="UP000199036">
    <property type="component" value="Unassembled WGS sequence"/>
</dbReference>
<dbReference type="PROSITE" id="PS51257">
    <property type="entry name" value="PROKAR_LIPOPROTEIN"/>
    <property type="match status" value="1"/>
</dbReference>
<dbReference type="STRING" id="913024.SAMN05421741_11632"/>
<dbReference type="InterPro" id="IPR038670">
    <property type="entry name" value="HslJ-like_sf"/>
</dbReference>
<organism evidence="2 3">
    <name type="scientific">Paenimyroides ummariense</name>
    <dbReference type="NCBI Taxonomy" id="913024"/>
    <lineage>
        <taxon>Bacteria</taxon>
        <taxon>Pseudomonadati</taxon>
        <taxon>Bacteroidota</taxon>
        <taxon>Flavobacteriia</taxon>
        <taxon>Flavobacteriales</taxon>
        <taxon>Flavobacteriaceae</taxon>
        <taxon>Paenimyroides</taxon>
    </lineage>
</organism>
<name>A0A1I5DLG6_9FLAO</name>
<proteinExistence type="predicted"/>
<feature type="domain" description="DUF306" evidence="1">
    <location>
        <begin position="34"/>
        <end position="143"/>
    </location>
</feature>